<dbReference type="AlphaFoldDB" id="A0ABD1THD3"/>
<dbReference type="EMBL" id="JBFOLK010000005">
    <property type="protein sequence ID" value="KAL2512146.1"/>
    <property type="molecule type" value="Genomic_DNA"/>
</dbReference>
<name>A0ABD1THD3_9LAMI</name>
<gene>
    <name evidence="1" type="ORF">Adt_17746</name>
</gene>
<evidence type="ECO:0000313" key="2">
    <source>
        <dbReference type="Proteomes" id="UP001604336"/>
    </source>
</evidence>
<comment type="caution">
    <text evidence="1">The sequence shown here is derived from an EMBL/GenBank/DDBJ whole genome shotgun (WGS) entry which is preliminary data.</text>
</comment>
<sequence>MIRRHKVDMTKLITMHPEVLRSQVHNWAGSLSNYNQQKSVMWQPETVAKSDSTSQYNINRNQQMETQNGHDFITVADKETLIVRGQVHILEMQVKLRMTSLRVVSASQGFVPSSQQFNQSK</sequence>
<protein>
    <submittedName>
        <fullName evidence="1">Protein transport protein sec16</fullName>
    </submittedName>
</protein>
<accession>A0ABD1THD3</accession>
<evidence type="ECO:0000313" key="1">
    <source>
        <dbReference type="EMBL" id="KAL2512146.1"/>
    </source>
</evidence>
<dbReference type="Proteomes" id="UP001604336">
    <property type="component" value="Unassembled WGS sequence"/>
</dbReference>
<keyword evidence="2" id="KW-1185">Reference proteome</keyword>
<proteinExistence type="predicted"/>
<reference evidence="2" key="1">
    <citation type="submission" date="2024-07" db="EMBL/GenBank/DDBJ databases">
        <title>Two chromosome-level genome assemblies of Korean endemic species Abeliophyllum distichum and Forsythia ovata (Oleaceae).</title>
        <authorList>
            <person name="Jang H."/>
        </authorList>
    </citation>
    <scope>NUCLEOTIDE SEQUENCE [LARGE SCALE GENOMIC DNA]</scope>
</reference>
<organism evidence="1 2">
    <name type="scientific">Abeliophyllum distichum</name>
    <dbReference type="NCBI Taxonomy" id="126358"/>
    <lineage>
        <taxon>Eukaryota</taxon>
        <taxon>Viridiplantae</taxon>
        <taxon>Streptophyta</taxon>
        <taxon>Embryophyta</taxon>
        <taxon>Tracheophyta</taxon>
        <taxon>Spermatophyta</taxon>
        <taxon>Magnoliopsida</taxon>
        <taxon>eudicotyledons</taxon>
        <taxon>Gunneridae</taxon>
        <taxon>Pentapetalae</taxon>
        <taxon>asterids</taxon>
        <taxon>lamiids</taxon>
        <taxon>Lamiales</taxon>
        <taxon>Oleaceae</taxon>
        <taxon>Forsythieae</taxon>
        <taxon>Abeliophyllum</taxon>
    </lineage>
</organism>